<dbReference type="Gene3D" id="3.40.50.11990">
    <property type="entry name" value="RNA polymerase II accessory factor, Cdc73 C-terminal domain"/>
    <property type="match status" value="1"/>
</dbReference>
<feature type="region of interest" description="Disordered" evidence="5">
    <location>
        <begin position="214"/>
        <end position="244"/>
    </location>
</feature>
<feature type="domain" description="Cell division control protein 73 C-terminal" evidence="6">
    <location>
        <begin position="307"/>
        <end position="454"/>
    </location>
</feature>
<name>A0A7S1XGB3_9RHOD</name>
<proteinExistence type="inferred from homology"/>
<evidence type="ECO:0000256" key="2">
    <source>
        <dbReference type="ARBA" id="ARBA00010427"/>
    </source>
</evidence>
<dbReference type="EMBL" id="HBGH01013436">
    <property type="protein sequence ID" value="CAD9235465.1"/>
    <property type="molecule type" value="Transcribed_RNA"/>
</dbReference>
<accession>A0A7S1XGB3</accession>
<dbReference type="PANTHER" id="PTHR12466">
    <property type="entry name" value="CDC73 DOMAIN PROTEIN"/>
    <property type="match status" value="1"/>
</dbReference>
<evidence type="ECO:0000259" key="6">
    <source>
        <dbReference type="Pfam" id="PF05179"/>
    </source>
</evidence>
<evidence type="ECO:0000256" key="1">
    <source>
        <dbReference type="ARBA" id="ARBA00004123"/>
    </source>
</evidence>
<dbReference type="GO" id="GO:0000993">
    <property type="term" value="F:RNA polymerase II complex binding"/>
    <property type="evidence" value="ECO:0007669"/>
    <property type="project" value="TreeGrafter"/>
</dbReference>
<protein>
    <recommendedName>
        <fullName evidence="6">Cell division control protein 73 C-terminal domain-containing protein</fullName>
    </recommendedName>
</protein>
<dbReference type="GO" id="GO:0032968">
    <property type="term" value="P:positive regulation of transcription elongation by RNA polymerase II"/>
    <property type="evidence" value="ECO:0007669"/>
    <property type="project" value="TreeGrafter"/>
</dbReference>
<dbReference type="InterPro" id="IPR031336">
    <property type="entry name" value="CDC73_C"/>
</dbReference>
<evidence type="ECO:0000313" key="7">
    <source>
        <dbReference type="EMBL" id="CAD9235465.1"/>
    </source>
</evidence>
<dbReference type="AlphaFoldDB" id="A0A7S1XGB3"/>
<dbReference type="GO" id="GO:0006368">
    <property type="term" value="P:transcription elongation by RNA polymerase II"/>
    <property type="evidence" value="ECO:0007669"/>
    <property type="project" value="InterPro"/>
</dbReference>
<comment type="subcellular location">
    <subcellularLocation>
        <location evidence="1">Nucleus</location>
    </subcellularLocation>
</comment>
<evidence type="ECO:0000256" key="4">
    <source>
        <dbReference type="ARBA" id="ARBA00023242"/>
    </source>
</evidence>
<dbReference type="InterPro" id="IPR007852">
    <property type="entry name" value="Cdc73/Parafibromin"/>
</dbReference>
<feature type="region of interest" description="Disordered" evidence="5">
    <location>
        <begin position="262"/>
        <end position="303"/>
    </location>
</feature>
<dbReference type="GO" id="GO:0016593">
    <property type="term" value="C:Cdc73/Paf1 complex"/>
    <property type="evidence" value="ECO:0007669"/>
    <property type="project" value="InterPro"/>
</dbReference>
<evidence type="ECO:0000256" key="3">
    <source>
        <dbReference type="ARBA" id="ARBA00023163"/>
    </source>
</evidence>
<feature type="compositionally biased region" description="Polar residues" evidence="5">
    <location>
        <begin position="265"/>
        <end position="300"/>
    </location>
</feature>
<reference evidence="7" key="1">
    <citation type="submission" date="2021-01" db="EMBL/GenBank/DDBJ databases">
        <authorList>
            <person name="Corre E."/>
            <person name="Pelletier E."/>
            <person name="Niang G."/>
            <person name="Scheremetjew M."/>
            <person name="Finn R."/>
            <person name="Kale V."/>
            <person name="Holt S."/>
            <person name="Cochrane G."/>
            <person name="Meng A."/>
            <person name="Brown T."/>
            <person name="Cohen L."/>
        </authorList>
    </citation>
    <scope>NUCLEOTIDE SEQUENCE</scope>
    <source>
        <strain evidence="7">SAG 36.94</strain>
    </source>
</reference>
<dbReference type="PANTHER" id="PTHR12466:SF8">
    <property type="entry name" value="PARAFIBROMIN"/>
    <property type="match status" value="1"/>
</dbReference>
<dbReference type="Pfam" id="PF05179">
    <property type="entry name" value="CDC73_C"/>
    <property type="match status" value="1"/>
</dbReference>
<comment type="similarity">
    <text evidence="2">Belongs to the CDC73 family.</text>
</comment>
<keyword evidence="3" id="KW-0804">Transcription</keyword>
<dbReference type="InterPro" id="IPR038103">
    <property type="entry name" value="CDC73_C_sf"/>
</dbReference>
<gene>
    <name evidence="7" type="ORF">CCAE0312_LOCUS7556</name>
</gene>
<evidence type="ECO:0000256" key="5">
    <source>
        <dbReference type="SAM" id="MobiDB-lite"/>
    </source>
</evidence>
<keyword evidence="4" id="KW-0539">Nucleus</keyword>
<sequence>MEVLTRFREAKQSGVEVRLEGLELVFADGTRVLRDQPTAFHGRKGVGDAYTADSVWGVAQWGDRPLREYVSECEQAGVSRVQMMDMRDLLPYLKGESDTASGIRAMEGGALDLPVVPQVEVSDGFPVQGDVIDSPVLDETLPTPRKRKSGHQSEGSLFDMLPTAVIDREALSRALKRERFQRTRDSILRMPGTSYEPILKRLIAHVEKKNLEEIKNKRKTATGGRPDEANKPEQATFDPRGDRYRVKEDTVWKEAMGGDIRGINTAGSFKQSHTTPTPDASLDSTPETGKSSGAKSSRTPLEQPGFKRPIIILPTGSTSILSSENAVEFFRKAKFHPLQRSLGSTKTQAFQRISPRGNRIEYSLVSNPRQLEPSEWGQVIAVVCSGADWQFKDWPDQSPKEALARVRGFYFFFDDDKKAAGAIADWNVTRIPISKSKRHLDEKACIQFWQDLDAHVAKNAIKFAM</sequence>
<organism evidence="7">
    <name type="scientific">Compsopogon caeruleus</name>
    <dbReference type="NCBI Taxonomy" id="31354"/>
    <lineage>
        <taxon>Eukaryota</taxon>
        <taxon>Rhodophyta</taxon>
        <taxon>Compsopogonophyceae</taxon>
        <taxon>Compsopogonales</taxon>
        <taxon>Compsopogonaceae</taxon>
        <taxon>Compsopogon</taxon>
    </lineage>
</organism>
<feature type="region of interest" description="Disordered" evidence="5">
    <location>
        <begin position="132"/>
        <end position="156"/>
    </location>
</feature>